<dbReference type="Proteomes" id="UP000287352">
    <property type="component" value="Unassembled WGS sequence"/>
</dbReference>
<keyword evidence="1" id="KW-0521">NADP</keyword>
<comment type="caution">
    <text evidence="4">The sequence shown here is derived from an EMBL/GenBank/DDBJ whole genome shotgun (WGS) entry which is preliminary data.</text>
</comment>
<dbReference type="InterPro" id="IPR011032">
    <property type="entry name" value="GroES-like_sf"/>
</dbReference>
<dbReference type="InterPro" id="IPR002364">
    <property type="entry name" value="Quin_OxRdtase/zeta-crystal_CS"/>
</dbReference>
<dbReference type="Pfam" id="PF08240">
    <property type="entry name" value="ADH_N"/>
    <property type="match status" value="1"/>
</dbReference>
<dbReference type="Pfam" id="PF00107">
    <property type="entry name" value="ADH_zinc_N"/>
    <property type="match status" value="1"/>
</dbReference>
<dbReference type="SUPFAM" id="SSF51735">
    <property type="entry name" value="NAD(P)-binding Rossmann-fold domains"/>
    <property type="match status" value="1"/>
</dbReference>
<dbReference type="PROSITE" id="PS01162">
    <property type="entry name" value="QOR_ZETA_CRYSTAL"/>
    <property type="match status" value="1"/>
</dbReference>
<evidence type="ECO:0000259" key="3">
    <source>
        <dbReference type="SMART" id="SM00829"/>
    </source>
</evidence>
<dbReference type="EMBL" id="BIFR01000001">
    <property type="protein sequence ID" value="GCE11055.1"/>
    <property type="molecule type" value="Genomic_DNA"/>
</dbReference>
<reference evidence="5" key="1">
    <citation type="submission" date="2018-12" db="EMBL/GenBank/DDBJ databases">
        <title>Tengunoibacter tsumagoiensis gen. nov., sp. nov., Dictyobacter kobayashii sp. nov., D. alpinus sp. nov., and D. joshuensis sp. nov. and description of Dictyobacteraceae fam. nov. within the order Ktedonobacterales isolated from Tengu-no-mugimeshi.</title>
        <authorList>
            <person name="Wang C.M."/>
            <person name="Zheng Y."/>
            <person name="Sakai Y."/>
            <person name="Toyoda A."/>
            <person name="Minakuchi Y."/>
            <person name="Abe K."/>
            <person name="Yokota A."/>
            <person name="Yabe S."/>
        </authorList>
    </citation>
    <scope>NUCLEOTIDE SEQUENCE [LARGE SCALE GENOMIC DNA]</scope>
    <source>
        <strain evidence="5">Uno3</strain>
    </source>
</reference>
<dbReference type="SUPFAM" id="SSF50129">
    <property type="entry name" value="GroES-like"/>
    <property type="match status" value="1"/>
</dbReference>
<dbReference type="Gene3D" id="3.40.50.720">
    <property type="entry name" value="NAD(P)-binding Rossmann-like Domain"/>
    <property type="match status" value="1"/>
</dbReference>
<dbReference type="InterPro" id="IPR013154">
    <property type="entry name" value="ADH-like_N"/>
</dbReference>
<dbReference type="PANTHER" id="PTHR48106:SF13">
    <property type="entry name" value="QUINONE OXIDOREDUCTASE-RELATED"/>
    <property type="match status" value="1"/>
</dbReference>
<dbReference type="GO" id="GO:0005829">
    <property type="term" value="C:cytosol"/>
    <property type="evidence" value="ECO:0007669"/>
    <property type="project" value="TreeGrafter"/>
</dbReference>
<evidence type="ECO:0000256" key="1">
    <source>
        <dbReference type="ARBA" id="ARBA00022857"/>
    </source>
</evidence>
<evidence type="ECO:0000256" key="2">
    <source>
        <dbReference type="ARBA" id="ARBA00023002"/>
    </source>
</evidence>
<evidence type="ECO:0000313" key="4">
    <source>
        <dbReference type="EMBL" id="GCE11055.1"/>
    </source>
</evidence>
<dbReference type="RefSeq" id="WP_126578657.1">
    <property type="nucleotide sequence ID" value="NZ_BIFR01000001.1"/>
</dbReference>
<keyword evidence="5" id="KW-1185">Reference proteome</keyword>
<protein>
    <submittedName>
        <fullName evidence="4">NADPH:quinone reductase</fullName>
    </submittedName>
</protein>
<dbReference type="SMART" id="SM00829">
    <property type="entry name" value="PKS_ER"/>
    <property type="match status" value="1"/>
</dbReference>
<dbReference type="AlphaFoldDB" id="A0A401ZVY2"/>
<proteinExistence type="predicted"/>
<dbReference type="GO" id="GO:0003960">
    <property type="term" value="F:quinone reductase (NADPH) activity"/>
    <property type="evidence" value="ECO:0007669"/>
    <property type="project" value="TreeGrafter"/>
</dbReference>
<dbReference type="InterPro" id="IPR020843">
    <property type="entry name" value="ER"/>
</dbReference>
<organism evidence="4 5">
    <name type="scientific">Tengunoibacter tsumagoiensis</name>
    <dbReference type="NCBI Taxonomy" id="2014871"/>
    <lineage>
        <taxon>Bacteria</taxon>
        <taxon>Bacillati</taxon>
        <taxon>Chloroflexota</taxon>
        <taxon>Ktedonobacteria</taxon>
        <taxon>Ktedonobacterales</taxon>
        <taxon>Dictyobacteraceae</taxon>
        <taxon>Tengunoibacter</taxon>
    </lineage>
</organism>
<evidence type="ECO:0000313" key="5">
    <source>
        <dbReference type="Proteomes" id="UP000287352"/>
    </source>
</evidence>
<dbReference type="GO" id="GO:0035925">
    <property type="term" value="F:mRNA 3'-UTR AU-rich region binding"/>
    <property type="evidence" value="ECO:0007669"/>
    <property type="project" value="TreeGrafter"/>
</dbReference>
<dbReference type="OrthoDB" id="9792162at2"/>
<dbReference type="Gene3D" id="3.90.180.10">
    <property type="entry name" value="Medium-chain alcohol dehydrogenases, catalytic domain"/>
    <property type="match status" value="1"/>
</dbReference>
<feature type="domain" description="Enoyl reductase (ER)" evidence="3">
    <location>
        <begin position="10"/>
        <end position="328"/>
    </location>
</feature>
<dbReference type="InterPro" id="IPR036291">
    <property type="entry name" value="NAD(P)-bd_dom_sf"/>
</dbReference>
<dbReference type="GO" id="GO:0008270">
    <property type="term" value="F:zinc ion binding"/>
    <property type="evidence" value="ECO:0007669"/>
    <property type="project" value="InterPro"/>
</dbReference>
<name>A0A401ZVY2_9CHLR</name>
<dbReference type="GO" id="GO:0070402">
    <property type="term" value="F:NADPH binding"/>
    <property type="evidence" value="ECO:0007669"/>
    <property type="project" value="TreeGrafter"/>
</dbReference>
<keyword evidence="2" id="KW-0560">Oxidoreductase</keyword>
<gene>
    <name evidence="4" type="ORF">KTT_09140</name>
</gene>
<sequence length="331" mass="34392">MLASIVTEFGGPEVLSLREVPTPVPGPEQVAIQVAYAGVNYAETMARRGGLHKGLLPFVPGLEVSGHILALGPGVEGLQVGQPVAALTISGGYAEVALAQAICTFPLDWSGGTIDLPTAAGFPTIVPTAYDLLVRVARLQQGEGVLIHAAAGGVGIIAGQIARYLGAGLVIGTVSSLRKAAYASSFGYDKVVLYEDFAQSVHELTNGRGIDIVLEAVGEPIRSQSLATLAPFGRLVIFGNANDSIGKVQDIPLEPGAFLSENKAIMGYSIGTLSQSAPDLLAATARQALDLVARSEVKIDITAILPLAQASEAHRRLESRETIGKLLLRVS</sequence>
<dbReference type="InterPro" id="IPR013149">
    <property type="entry name" value="ADH-like_C"/>
</dbReference>
<accession>A0A401ZVY2</accession>
<dbReference type="PANTHER" id="PTHR48106">
    <property type="entry name" value="QUINONE OXIDOREDUCTASE PIG3-RELATED"/>
    <property type="match status" value="1"/>
</dbReference>